<feature type="compositionally biased region" description="Polar residues" evidence="1">
    <location>
        <begin position="97"/>
        <end position="107"/>
    </location>
</feature>
<reference evidence="2 3" key="1">
    <citation type="submission" date="2020-04" db="EMBL/GenBank/DDBJ databases">
        <title>Novel species.</title>
        <authorList>
            <person name="Teo W.F.A."/>
            <person name="Lipun K."/>
            <person name="Srisuk N."/>
            <person name="Duangmal K."/>
        </authorList>
    </citation>
    <scope>NUCLEOTIDE SEQUENCE [LARGE SCALE GENOMIC DNA]</scope>
    <source>
        <strain evidence="2 3">K13G38</strain>
    </source>
</reference>
<accession>A0ABX1J3J1</accession>
<gene>
    <name evidence="2" type="ORF">HFP15_11540</name>
</gene>
<protein>
    <submittedName>
        <fullName evidence="2">Uncharacterized protein</fullName>
    </submittedName>
</protein>
<evidence type="ECO:0000313" key="2">
    <source>
        <dbReference type="EMBL" id="NKQ53514.1"/>
    </source>
</evidence>
<feature type="region of interest" description="Disordered" evidence="1">
    <location>
        <begin position="97"/>
        <end position="117"/>
    </location>
</feature>
<comment type="caution">
    <text evidence="2">The sequence shown here is derived from an EMBL/GenBank/DDBJ whole genome shotgun (WGS) entry which is preliminary data.</text>
</comment>
<proteinExistence type="predicted"/>
<evidence type="ECO:0000256" key="1">
    <source>
        <dbReference type="SAM" id="MobiDB-lite"/>
    </source>
</evidence>
<dbReference type="Proteomes" id="UP000715441">
    <property type="component" value="Unassembled WGS sequence"/>
</dbReference>
<name>A0ABX1J3J1_9PSEU</name>
<sequence length="160" mass="16908">MEFVADGGSQPAQQAEAKNTSFWDAINPFSSDGAMSEQALSKARDAAQGLKDAASQGKFAISESAIPDMMKALNDAEDQITGMSRAIDTIQQAPQLGSSDYSTQVSAHTRKSGTGGQGSAFAVIEQFREVVNLTRDALNIAKKNYAQNESGNVQTLNAKS</sequence>
<dbReference type="EMBL" id="JAAXLS010000005">
    <property type="protein sequence ID" value="NKQ53514.1"/>
    <property type="molecule type" value="Genomic_DNA"/>
</dbReference>
<dbReference type="RefSeq" id="WP_168514471.1">
    <property type="nucleotide sequence ID" value="NZ_JAAXLS010000005.1"/>
</dbReference>
<keyword evidence="3" id="KW-1185">Reference proteome</keyword>
<evidence type="ECO:0000313" key="3">
    <source>
        <dbReference type="Proteomes" id="UP000715441"/>
    </source>
</evidence>
<organism evidence="2 3">
    <name type="scientific">Amycolatopsis acididurans</name>
    <dbReference type="NCBI Taxonomy" id="2724524"/>
    <lineage>
        <taxon>Bacteria</taxon>
        <taxon>Bacillati</taxon>
        <taxon>Actinomycetota</taxon>
        <taxon>Actinomycetes</taxon>
        <taxon>Pseudonocardiales</taxon>
        <taxon>Pseudonocardiaceae</taxon>
        <taxon>Amycolatopsis</taxon>
    </lineage>
</organism>